<protein>
    <recommendedName>
        <fullName evidence="16">Lipoxygenase</fullName>
    </recommendedName>
</protein>
<keyword evidence="5" id="KW-0276">Fatty acid metabolism</keyword>
<dbReference type="InterPro" id="IPR001246">
    <property type="entry name" value="LipOase_plant"/>
</dbReference>
<dbReference type="InterPro" id="IPR013819">
    <property type="entry name" value="LipOase_C"/>
</dbReference>
<feature type="domain" description="Lipoxygenase" evidence="13">
    <location>
        <begin position="152"/>
        <end position="228"/>
    </location>
</feature>
<dbReference type="GO" id="GO:0031408">
    <property type="term" value="P:oxylipin biosynthetic process"/>
    <property type="evidence" value="ECO:0007669"/>
    <property type="project" value="UniProtKB-KW"/>
</dbReference>
<evidence type="ECO:0008006" key="16">
    <source>
        <dbReference type="Google" id="ProtNLM"/>
    </source>
</evidence>
<dbReference type="Proteomes" id="UP000322667">
    <property type="component" value="Chromosome D08"/>
</dbReference>
<keyword evidence="3" id="KW-0479">Metal-binding</keyword>
<keyword evidence="2" id="KW-0444">Lipid biosynthesis</keyword>
<name>A0A5D2JZ89_GOSTO</name>
<keyword evidence="8" id="KW-0443">Lipid metabolism</keyword>
<sequence>MILGNLASSVGNVVGDITGLNKPSKNTTTGSVVIVKKNVLDFTAVHSTVADSLFELLGNQVSLQLVGAENPDPANENGGKLGKLAALEYWNLAYTPLLAAIILRNNHTAEFFLKTITLENVTGEGRIHFVCNFWVYPDRRYKKPRIFFSNKTYLPHEKPAALREYREEELQVLRGDGTGQLKTGDRVYDYAYYLARPVLGGSAQYPYPRRGRTSRPPSKTGSDYEEFK</sequence>
<accession>A0A5D2JZ89</accession>
<dbReference type="SUPFAM" id="SSF48484">
    <property type="entry name" value="Lipoxigenase"/>
    <property type="match status" value="1"/>
</dbReference>
<dbReference type="InterPro" id="IPR036392">
    <property type="entry name" value="PLAT/LH2_dom_sf"/>
</dbReference>
<dbReference type="GO" id="GO:0046872">
    <property type="term" value="F:metal ion binding"/>
    <property type="evidence" value="ECO:0007669"/>
    <property type="project" value="UniProtKB-KW"/>
</dbReference>
<dbReference type="SUPFAM" id="SSF49723">
    <property type="entry name" value="Lipase/lipooxygenase domain (PLAT/LH2 domain)"/>
    <property type="match status" value="1"/>
</dbReference>
<keyword evidence="6" id="KW-0223">Dioxygenase</keyword>
<dbReference type="Gene3D" id="4.10.375.10">
    <property type="entry name" value="Lipoxygenase-1, Domain 2"/>
    <property type="match status" value="1"/>
</dbReference>
<proteinExistence type="inferred from homology"/>
<dbReference type="PROSITE" id="PS50095">
    <property type="entry name" value="PLAT"/>
    <property type="match status" value="1"/>
</dbReference>
<dbReference type="InterPro" id="IPR036226">
    <property type="entry name" value="LipOase_C_sf"/>
</dbReference>
<comment type="caution">
    <text evidence="10">Lacks conserved residue(s) required for the propagation of feature annotation.</text>
</comment>
<feature type="domain" description="PLAT" evidence="12">
    <location>
        <begin position="40"/>
        <end position="149"/>
    </location>
</feature>
<dbReference type="GO" id="GO:0016702">
    <property type="term" value="F:oxidoreductase activity, acting on single donors with incorporation of molecular oxygen, incorporation of two atoms of oxygen"/>
    <property type="evidence" value="ECO:0007669"/>
    <property type="project" value="InterPro"/>
</dbReference>
<evidence type="ECO:0000313" key="15">
    <source>
        <dbReference type="Proteomes" id="UP000322667"/>
    </source>
</evidence>
<evidence type="ECO:0000256" key="1">
    <source>
        <dbReference type="ARBA" id="ARBA00009419"/>
    </source>
</evidence>
<comment type="similarity">
    <text evidence="1">Belongs to the lipoxygenase family.</text>
</comment>
<gene>
    <name evidence="14" type="ORF">ES332_D08G260200v1</name>
</gene>
<evidence type="ECO:0000256" key="4">
    <source>
        <dbReference type="ARBA" id="ARBA00022767"/>
    </source>
</evidence>
<evidence type="ECO:0000256" key="6">
    <source>
        <dbReference type="ARBA" id="ARBA00022964"/>
    </source>
</evidence>
<dbReference type="EMBL" id="CM017630">
    <property type="protein sequence ID" value="TYH59974.1"/>
    <property type="molecule type" value="Genomic_DNA"/>
</dbReference>
<dbReference type="PRINTS" id="PR00468">
    <property type="entry name" value="PLTLPOXGNASE"/>
</dbReference>
<dbReference type="PROSITE" id="PS51393">
    <property type="entry name" value="LIPOXYGENASE_3"/>
    <property type="match status" value="1"/>
</dbReference>
<evidence type="ECO:0000259" key="13">
    <source>
        <dbReference type="PROSITE" id="PS51393"/>
    </source>
</evidence>
<evidence type="ECO:0000313" key="14">
    <source>
        <dbReference type="EMBL" id="TYH59974.1"/>
    </source>
</evidence>
<dbReference type="Gene3D" id="2.60.60.20">
    <property type="entry name" value="PLAT/LH2 domain"/>
    <property type="match status" value="2"/>
</dbReference>
<dbReference type="SMART" id="SM00308">
    <property type="entry name" value="LH2"/>
    <property type="match status" value="1"/>
</dbReference>
<dbReference type="InterPro" id="IPR001024">
    <property type="entry name" value="PLAT/LH2_dom"/>
</dbReference>
<dbReference type="PANTHER" id="PTHR11771">
    <property type="entry name" value="LIPOXYGENASE"/>
    <property type="match status" value="1"/>
</dbReference>
<evidence type="ECO:0000256" key="2">
    <source>
        <dbReference type="ARBA" id="ARBA00022516"/>
    </source>
</evidence>
<evidence type="ECO:0000256" key="7">
    <source>
        <dbReference type="ARBA" id="ARBA00023002"/>
    </source>
</evidence>
<dbReference type="Pfam" id="PF00305">
    <property type="entry name" value="Lipoxygenase"/>
    <property type="match status" value="1"/>
</dbReference>
<keyword evidence="4" id="KW-0925">Oxylipin biosynthesis</keyword>
<evidence type="ECO:0000256" key="5">
    <source>
        <dbReference type="ARBA" id="ARBA00022832"/>
    </source>
</evidence>
<evidence type="ECO:0000256" key="9">
    <source>
        <dbReference type="ARBA" id="ARBA00023160"/>
    </source>
</evidence>
<evidence type="ECO:0000256" key="10">
    <source>
        <dbReference type="PROSITE-ProRule" id="PRU00152"/>
    </source>
</evidence>
<feature type="region of interest" description="Disordered" evidence="11">
    <location>
        <begin position="205"/>
        <end position="228"/>
    </location>
</feature>
<keyword evidence="7" id="KW-0560">Oxidoreductase</keyword>
<dbReference type="InterPro" id="IPR000907">
    <property type="entry name" value="LipOase"/>
</dbReference>
<evidence type="ECO:0000256" key="8">
    <source>
        <dbReference type="ARBA" id="ARBA00023098"/>
    </source>
</evidence>
<dbReference type="GO" id="GO:0034440">
    <property type="term" value="P:lipid oxidation"/>
    <property type="evidence" value="ECO:0007669"/>
    <property type="project" value="InterPro"/>
</dbReference>
<reference evidence="14 15" key="1">
    <citation type="submission" date="2019-07" db="EMBL/GenBank/DDBJ databases">
        <title>WGS assembly of Gossypium tomentosum.</title>
        <authorList>
            <person name="Chen Z.J."/>
            <person name="Sreedasyam A."/>
            <person name="Ando A."/>
            <person name="Song Q."/>
            <person name="De L."/>
            <person name="Hulse-Kemp A."/>
            <person name="Ding M."/>
            <person name="Ye W."/>
            <person name="Kirkbride R."/>
            <person name="Jenkins J."/>
            <person name="Plott C."/>
            <person name="Lovell J."/>
            <person name="Lin Y.-M."/>
            <person name="Vaughn R."/>
            <person name="Liu B."/>
            <person name="Li W."/>
            <person name="Simpson S."/>
            <person name="Scheffler B."/>
            <person name="Saski C."/>
            <person name="Grover C."/>
            <person name="Hu G."/>
            <person name="Conover J."/>
            <person name="Carlson J."/>
            <person name="Shu S."/>
            <person name="Boston L."/>
            <person name="Williams M."/>
            <person name="Peterson D."/>
            <person name="Mcgee K."/>
            <person name="Jones D."/>
            <person name="Wendel J."/>
            <person name="Stelly D."/>
            <person name="Grimwood J."/>
            <person name="Schmutz J."/>
        </authorList>
    </citation>
    <scope>NUCLEOTIDE SEQUENCE [LARGE SCALE GENOMIC DNA]</scope>
    <source>
        <strain evidence="14">7179.01</strain>
    </source>
</reference>
<evidence type="ECO:0000256" key="3">
    <source>
        <dbReference type="ARBA" id="ARBA00022723"/>
    </source>
</evidence>
<keyword evidence="15" id="KW-1185">Reference proteome</keyword>
<keyword evidence="9" id="KW-0275">Fatty acid biosynthesis</keyword>
<evidence type="ECO:0000259" key="12">
    <source>
        <dbReference type="PROSITE" id="PS50095"/>
    </source>
</evidence>
<dbReference type="Pfam" id="PF01477">
    <property type="entry name" value="PLAT"/>
    <property type="match status" value="1"/>
</dbReference>
<evidence type="ECO:0000256" key="11">
    <source>
        <dbReference type="SAM" id="MobiDB-lite"/>
    </source>
</evidence>
<dbReference type="GO" id="GO:0006633">
    <property type="term" value="P:fatty acid biosynthetic process"/>
    <property type="evidence" value="ECO:0007669"/>
    <property type="project" value="UniProtKB-KW"/>
</dbReference>
<organism evidence="14 15">
    <name type="scientific">Gossypium tomentosum</name>
    <name type="common">Hawaiian cotton</name>
    <name type="synonym">Gossypium sandvicense</name>
    <dbReference type="NCBI Taxonomy" id="34277"/>
    <lineage>
        <taxon>Eukaryota</taxon>
        <taxon>Viridiplantae</taxon>
        <taxon>Streptophyta</taxon>
        <taxon>Embryophyta</taxon>
        <taxon>Tracheophyta</taxon>
        <taxon>Spermatophyta</taxon>
        <taxon>Magnoliopsida</taxon>
        <taxon>eudicotyledons</taxon>
        <taxon>Gunneridae</taxon>
        <taxon>Pentapetalae</taxon>
        <taxon>rosids</taxon>
        <taxon>malvids</taxon>
        <taxon>Malvales</taxon>
        <taxon>Malvaceae</taxon>
        <taxon>Malvoideae</taxon>
        <taxon>Gossypium</taxon>
    </lineage>
</organism>
<dbReference type="AlphaFoldDB" id="A0A5D2JZ89"/>